<dbReference type="InterPro" id="IPR018485">
    <property type="entry name" value="FGGY_C"/>
</dbReference>
<evidence type="ECO:0000256" key="7">
    <source>
        <dbReference type="ARBA" id="ARBA00023308"/>
    </source>
</evidence>
<dbReference type="Pfam" id="PF02782">
    <property type="entry name" value="FGGY_C"/>
    <property type="match status" value="1"/>
</dbReference>
<evidence type="ECO:0000256" key="1">
    <source>
        <dbReference type="ARBA" id="ARBA00009156"/>
    </source>
</evidence>
<dbReference type="Pfam" id="PF00370">
    <property type="entry name" value="FGGY_N"/>
    <property type="match status" value="1"/>
</dbReference>
<dbReference type="PANTHER" id="PTHR43095:SF5">
    <property type="entry name" value="XYLULOSE KINASE"/>
    <property type="match status" value="1"/>
</dbReference>
<dbReference type="GO" id="GO:0042732">
    <property type="term" value="P:D-xylose metabolic process"/>
    <property type="evidence" value="ECO:0007669"/>
    <property type="project" value="UniProtKB-KW"/>
</dbReference>
<keyword evidence="6" id="KW-0067">ATP-binding</keyword>
<evidence type="ECO:0000256" key="4">
    <source>
        <dbReference type="ARBA" id="ARBA00022741"/>
    </source>
</evidence>
<protein>
    <submittedName>
        <fullName evidence="10">Rhamnulokinase</fullName>
    </submittedName>
</protein>
<evidence type="ECO:0000256" key="6">
    <source>
        <dbReference type="ARBA" id="ARBA00022840"/>
    </source>
</evidence>
<sequence>MSPGPVFGAVDIGASGGRVIAGWIDDGTIHTDVVHRFGNGPSETADGLRWDIRGLYAEVITGLGRLAECYPRVISIGIDTWAVDYGLLDAAGELIEDPHCYRDPRTEAAVDTVHDRIDPAALYAITGLQFLPFNTIYQLVAEQSCPAWERAATILMLPDLLAYWLTGEQGTDVTNASSTALLDATARDWSAELLKVAGVDPGMLPAVQAAGTIRGPLSAEVIKQTGLPAETVLTSVGSHDTASAVAAVPATEPNFGYISSGTWSLVGIETPEPILTEDSRAANFTNEGGVDRRIRYLRNEGGLWLLQESLRQWQLDGTDHDLDQLLAEAATLAAGGPTVDVGADEFIAPGGMPERIAAACRRDGRPEPRTAAEFTRCILDSLAIAYDATVQAAEQLAGQPIERVHVVGGGSQNALLCQLTADATGRPVIAGPVEATALGNLLVQARAHGAVAGALEDLRPIVAASSTLTRYEPAAS</sequence>
<keyword evidence="2" id="KW-0859">Xylose metabolism</keyword>
<dbReference type="Proteomes" id="UP000199103">
    <property type="component" value="Chromosome I"/>
</dbReference>
<dbReference type="GO" id="GO:0019301">
    <property type="term" value="P:rhamnose catabolic process"/>
    <property type="evidence" value="ECO:0007669"/>
    <property type="project" value="InterPro"/>
</dbReference>
<evidence type="ECO:0000259" key="9">
    <source>
        <dbReference type="Pfam" id="PF02782"/>
    </source>
</evidence>
<dbReference type="OrthoDB" id="9761504at2"/>
<dbReference type="GO" id="GO:0008993">
    <property type="term" value="F:rhamnulokinase activity"/>
    <property type="evidence" value="ECO:0007669"/>
    <property type="project" value="InterPro"/>
</dbReference>
<proteinExistence type="inferred from homology"/>
<dbReference type="SUPFAM" id="SSF53067">
    <property type="entry name" value="Actin-like ATPase domain"/>
    <property type="match status" value="2"/>
</dbReference>
<keyword evidence="7" id="KW-0684">Rhamnose metabolism</keyword>
<keyword evidence="2" id="KW-0119">Carbohydrate metabolism</keyword>
<evidence type="ECO:0000256" key="3">
    <source>
        <dbReference type="ARBA" id="ARBA00022679"/>
    </source>
</evidence>
<keyword evidence="11" id="KW-1185">Reference proteome</keyword>
<evidence type="ECO:0000259" key="8">
    <source>
        <dbReference type="Pfam" id="PF00370"/>
    </source>
</evidence>
<dbReference type="InterPro" id="IPR043129">
    <property type="entry name" value="ATPase_NBD"/>
</dbReference>
<dbReference type="STRING" id="630515.SAMN04489812_4361"/>
<name>A0A1H1Y2J1_9ACTN</name>
<organism evidence="10 11">
    <name type="scientific">Microlunatus soli</name>
    <dbReference type="NCBI Taxonomy" id="630515"/>
    <lineage>
        <taxon>Bacteria</taxon>
        <taxon>Bacillati</taxon>
        <taxon>Actinomycetota</taxon>
        <taxon>Actinomycetes</taxon>
        <taxon>Propionibacteriales</taxon>
        <taxon>Propionibacteriaceae</taxon>
        <taxon>Microlunatus</taxon>
    </lineage>
</organism>
<dbReference type="InterPro" id="IPR018484">
    <property type="entry name" value="FGGY_N"/>
</dbReference>
<dbReference type="Gene3D" id="3.30.420.40">
    <property type="match status" value="2"/>
</dbReference>
<accession>A0A1H1Y2J1</accession>
<dbReference type="EMBL" id="LT629772">
    <property type="protein sequence ID" value="SDT15622.1"/>
    <property type="molecule type" value="Genomic_DNA"/>
</dbReference>
<dbReference type="CDD" id="cd07771">
    <property type="entry name" value="ASKHA_NBD_FGGY_RhaB-like"/>
    <property type="match status" value="1"/>
</dbReference>
<dbReference type="PIRSF" id="PIRSF000538">
    <property type="entry name" value="GlpK"/>
    <property type="match status" value="1"/>
</dbReference>
<keyword evidence="5 10" id="KW-0418">Kinase</keyword>
<dbReference type="RefSeq" id="WP_091527485.1">
    <property type="nucleotide sequence ID" value="NZ_LT629772.1"/>
</dbReference>
<evidence type="ECO:0000313" key="11">
    <source>
        <dbReference type="Proteomes" id="UP000199103"/>
    </source>
</evidence>
<keyword evidence="4" id="KW-0547">Nucleotide-binding</keyword>
<evidence type="ECO:0000256" key="2">
    <source>
        <dbReference type="ARBA" id="ARBA00022629"/>
    </source>
</evidence>
<evidence type="ECO:0000313" key="10">
    <source>
        <dbReference type="EMBL" id="SDT15622.1"/>
    </source>
</evidence>
<dbReference type="PANTHER" id="PTHR43095">
    <property type="entry name" value="SUGAR KINASE"/>
    <property type="match status" value="1"/>
</dbReference>
<dbReference type="AlphaFoldDB" id="A0A1H1Y2J1"/>
<reference evidence="10 11" key="1">
    <citation type="submission" date="2016-10" db="EMBL/GenBank/DDBJ databases">
        <authorList>
            <person name="de Groot N.N."/>
        </authorList>
    </citation>
    <scope>NUCLEOTIDE SEQUENCE [LARGE SCALE GENOMIC DNA]</scope>
    <source>
        <strain evidence="10 11">DSM 21800</strain>
    </source>
</reference>
<gene>
    <name evidence="10" type="ORF">SAMN04489812_4361</name>
</gene>
<dbReference type="InterPro" id="IPR050406">
    <property type="entry name" value="FGGY_Carb_Kinase"/>
</dbReference>
<evidence type="ECO:0000256" key="5">
    <source>
        <dbReference type="ARBA" id="ARBA00022777"/>
    </source>
</evidence>
<feature type="domain" description="Carbohydrate kinase FGGY N-terminal" evidence="8">
    <location>
        <begin position="48"/>
        <end position="245"/>
    </location>
</feature>
<dbReference type="InterPro" id="IPR000577">
    <property type="entry name" value="Carb_kinase_FGGY"/>
</dbReference>
<dbReference type="InterPro" id="IPR013449">
    <property type="entry name" value="Rhamnulokinase"/>
</dbReference>
<dbReference type="GO" id="GO:0005524">
    <property type="term" value="F:ATP binding"/>
    <property type="evidence" value="ECO:0007669"/>
    <property type="project" value="UniProtKB-KW"/>
</dbReference>
<keyword evidence="3" id="KW-0808">Transferase</keyword>
<comment type="similarity">
    <text evidence="1">Belongs to the FGGY kinase family.</text>
</comment>
<feature type="domain" description="Carbohydrate kinase FGGY C-terminal" evidence="9">
    <location>
        <begin position="257"/>
        <end position="447"/>
    </location>
</feature>